<gene>
    <name evidence="1" type="ORF">immuto26A_164</name>
</gene>
<proteinExistence type="predicted"/>
<dbReference type="EMBL" id="MW353175">
    <property type="protein sequence ID" value="QQO91843.1"/>
    <property type="molecule type" value="Genomic_DNA"/>
</dbReference>
<dbReference type="Proteomes" id="UP000595566">
    <property type="component" value="Segment"/>
</dbReference>
<name>A0A7T8ERG1_9CAUD</name>
<keyword evidence="2" id="KW-1185">Reference proteome</keyword>
<accession>A0A7T8ERG1</accession>
<evidence type="ECO:0000313" key="2">
    <source>
        <dbReference type="Proteomes" id="UP000595566"/>
    </source>
</evidence>
<sequence>MGYLDNSIVTVDAILTKKGRELLARGDGSFRITQFALADDEIDYTLYNPVHPQGSAYYGEAIEAMPLLEAFPDETQIMKYKLTTLPRGTAKLPILDLGFSAIRLKQGASLAITPQTLNYLGSSQTFEAGGYVATIADTRVLNTFNGVGINTAEAERLNSTTTLGTNVSKAVIGTSINLTGTTINTLFGDNTTLQTTLTVIGRDSGARLTIPVTIVKVNQ</sequence>
<evidence type="ECO:0000313" key="1">
    <source>
        <dbReference type="EMBL" id="QQO91843.1"/>
    </source>
</evidence>
<reference evidence="1 2" key="1">
    <citation type="submission" date="2020-12" db="EMBL/GenBank/DDBJ databases">
        <title>Dynamics of Baltic Sea phages driven by environmental changes.</title>
        <authorList>
            <person name="Hoetzinger M."/>
            <person name="Nilsson E."/>
            <person name="Holmfeldt K."/>
        </authorList>
    </citation>
    <scope>NUCLEOTIDE SEQUENCE [LARGE SCALE GENOMIC DNA]</scope>
</reference>
<organism evidence="1 2">
    <name type="scientific">Flavobacterium phage vB_FspM_immuto_2-6A</name>
    <dbReference type="NCBI Taxonomy" id="2801477"/>
    <lineage>
        <taxon>Viruses</taxon>
        <taxon>Duplodnaviria</taxon>
        <taxon>Heunggongvirae</taxon>
        <taxon>Uroviricota</taxon>
        <taxon>Caudoviricetes</taxon>
        <taxon>Immutovirus</taxon>
        <taxon>Immutovirus immuto</taxon>
    </lineage>
</organism>
<protein>
    <submittedName>
        <fullName evidence="1">Uncharacterized protein</fullName>
    </submittedName>
</protein>